<feature type="transmembrane region" description="Helical" evidence="1">
    <location>
        <begin position="329"/>
        <end position="347"/>
    </location>
</feature>
<keyword evidence="1" id="KW-1133">Transmembrane helix</keyword>
<keyword evidence="1" id="KW-0472">Membrane</keyword>
<dbReference type="AlphaFoldDB" id="A0A1E5C6I4"/>
<dbReference type="RefSeq" id="WP_016960209.1">
    <property type="nucleotide sequence ID" value="NZ_AJWN02000057.1"/>
</dbReference>
<sequence>MHNTVNKNLLLYVFTAIFFVPMIILNRDLWDGVIISHAFVTKNTEIYWNWFTETGWFLTPYMYDVFYHLFSEANFLQIFYIFFLFCHVFSAHQIYILSHDVFDFGEWPSLTASAIFALSPLWNIYFSTVFLMHAFTLALALYCINRLLKYRTKTFIIFSIISLLAFQQASIPPIIIAILGMEYLLQREKKKIPFILGYVLLSVAFFMYTRYSFPAHGLYESYNGMNVGNIFEWGHYKVFLQYIQEVYPLFALLLIISVFLTDNRYKVLLFTGLIFAAIIPFIVVGKPPWPSHLFVTEGWEQRQAITLTVSISLIFGLVHMILRQSKYKFLALSVYISIAVLSLKFYSSVEVKVKSVLIQDALVSLFKENTNAIGECGIVLTVDAPPAFRNLSSYELSYLTWQAFGQRKYIYLSSRKPTSIDTKDIYRDKYILPDEYPKCMKNASLLTNIDELKLYELFTDQYLKQSLEIKTP</sequence>
<comment type="caution">
    <text evidence="2">The sequence shown here is derived from an EMBL/GenBank/DDBJ whole genome shotgun (WGS) entry which is preliminary data.</text>
</comment>
<evidence type="ECO:0000313" key="2">
    <source>
        <dbReference type="EMBL" id="OEE61100.1"/>
    </source>
</evidence>
<evidence type="ECO:0000256" key="1">
    <source>
        <dbReference type="SAM" id="Phobius"/>
    </source>
</evidence>
<organism evidence="2 3">
    <name type="scientific">Enterovibrio norvegicus FF-454</name>
    <dbReference type="NCBI Taxonomy" id="1185651"/>
    <lineage>
        <taxon>Bacteria</taxon>
        <taxon>Pseudomonadati</taxon>
        <taxon>Pseudomonadota</taxon>
        <taxon>Gammaproteobacteria</taxon>
        <taxon>Vibrionales</taxon>
        <taxon>Vibrionaceae</taxon>
        <taxon>Enterovibrio</taxon>
    </lineage>
</organism>
<keyword evidence="3" id="KW-1185">Reference proteome</keyword>
<gene>
    <name evidence="2" type="ORF">A1OK_22080</name>
</gene>
<reference evidence="2 3" key="1">
    <citation type="journal article" date="2012" name="Science">
        <title>Ecological populations of bacteria act as socially cohesive units of antibiotic production and resistance.</title>
        <authorList>
            <person name="Cordero O.X."/>
            <person name="Wildschutte H."/>
            <person name="Kirkup B."/>
            <person name="Proehl S."/>
            <person name="Ngo L."/>
            <person name="Hussain F."/>
            <person name="Le Roux F."/>
            <person name="Mincer T."/>
            <person name="Polz M.F."/>
        </authorList>
    </citation>
    <scope>NUCLEOTIDE SEQUENCE [LARGE SCALE GENOMIC DNA]</scope>
    <source>
        <strain evidence="2 3">FF-454</strain>
    </source>
</reference>
<accession>A0A1E5C6I4</accession>
<evidence type="ECO:0008006" key="4">
    <source>
        <dbReference type="Google" id="ProtNLM"/>
    </source>
</evidence>
<feature type="transmembrane region" description="Helical" evidence="1">
    <location>
        <begin position="267"/>
        <end position="284"/>
    </location>
</feature>
<protein>
    <recommendedName>
        <fullName evidence="4">Glycosyltransferase RgtA/B/C/D-like domain-containing protein</fullName>
    </recommendedName>
</protein>
<feature type="transmembrane region" description="Helical" evidence="1">
    <location>
        <begin position="192"/>
        <end position="211"/>
    </location>
</feature>
<feature type="transmembrane region" description="Helical" evidence="1">
    <location>
        <begin position="239"/>
        <end position="260"/>
    </location>
</feature>
<feature type="transmembrane region" description="Helical" evidence="1">
    <location>
        <begin position="304"/>
        <end position="322"/>
    </location>
</feature>
<feature type="transmembrane region" description="Helical" evidence="1">
    <location>
        <begin position="9"/>
        <end position="26"/>
    </location>
</feature>
<proteinExistence type="predicted"/>
<evidence type="ECO:0000313" key="3">
    <source>
        <dbReference type="Proteomes" id="UP000095039"/>
    </source>
</evidence>
<feature type="transmembrane region" description="Helical" evidence="1">
    <location>
        <begin position="75"/>
        <end position="95"/>
    </location>
</feature>
<keyword evidence="1" id="KW-0812">Transmembrane</keyword>
<dbReference type="Proteomes" id="UP000095039">
    <property type="component" value="Unassembled WGS sequence"/>
</dbReference>
<name>A0A1E5C6I4_9GAMM</name>
<feature type="transmembrane region" description="Helical" evidence="1">
    <location>
        <begin position="46"/>
        <end position="63"/>
    </location>
</feature>
<dbReference type="EMBL" id="AJWN02000057">
    <property type="protein sequence ID" value="OEE61100.1"/>
    <property type="molecule type" value="Genomic_DNA"/>
</dbReference>
<feature type="transmembrane region" description="Helical" evidence="1">
    <location>
        <begin position="130"/>
        <end position="148"/>
    </location>
</feature>